<feature type="compositionally biased region" description="Basic and acidic residues" evidence="1">
    <location>
        <begin position="221"/>
        <end position="332"/>
    </location>
</feature>
<feature type="compositionally biased region" description="Basic and acidic residues" evidence="1">
    <location>
        <begin position="117"/>
        <end position="159"/>
    </location>
</feature>
<feature type="compositionally biased region" description="Basic and acidic residues" evidence="1">
    <location>
        <begin position="342"/>
        <end position="365"/>
    </location>
</feature>
<protein>
    <submittedName>
        <fullName evidence="2">Uncharacterized protein</fullName>
    </submittedName>
</protein>
<feature type="region of interest" description="Disordered" evidence="1">
    <location>
        <begin position="117"/>
        <end position="365"/>
    </location>
</feature>
<comment type="caution">
    <text evidence="2">The sequence shown here is derived from an EMBL/GenBank/DDBJ whole genome shotgun (WGS) entry which is preliminary data.</text>
</comment>
<sequence>MDYNLVLNTWNADSRHLATSNVSPFATLHDNHSPVTSFPCSFKFDTPNIQFLHQLLLSSLKQVNKISVSMASKGVPVWFFILFIVLTASSVTRCASVGHMPSTDEDATDYSKLKSKTEEAADELHRQPQQPKDELESRTQDKASDVGKKPRRRGPDGLKTRFPKASGSNKTMLRILPLDQLQTLPPRPKTRTGEYSAGKTKDVKDSAYKTTEDTANAAKGKASELTDAAKENSKAATSKAKEGIKTAKEKARDIADTAREMTNEAKERAAERAEEARAKAADETENRKAETEERLRWAKEKAREGYDAATGKAREGYDAAKSRAEESIESAKESIASSYESAKQKSQEMKDKYVEGGGRGRDEEL</sequence>
<keyword evidence="3" id="KW-1185">Reference proteome</keyword>
<evidence type="ECO:0000313" key="3">
    <source>
        <dbReference type="Proteomes" id="UP001396334"/>
    </source>
</evidence>
<dbReference type="Proteomes" id="UP001396334">
    <property type="component" value="Unassembled WGS sequence"/>
</dbReference>
<name>A0ABR2PJC6_9ROSI</name>
<dbReference type="EMBL" id="JBBPBN010000059">
    <property type="protein sequence ID" value="KAK8988305.1"/>
    <property type="molecule type" value="Genomic_DNA"/>
</dbReference>
<evidence type="ECO:0000256" key="1">
    <source>
        <dbReference type="SAM" id="MobiDB-lite"/>
    </source>
</evidence>
<proteinExistence type="predicted"/>
<feature type="compositionally biased region" description="Basic and acidic residues" evidence="1">
    <location>
        <begin position="199"/>
        <end position="212"/>
    </location>
</feature>
<dbReference type="PANTHER" id="PTHR47372">
    <property type="entry name" value="DAUER UP-REGULATED-RELATED"/>
    <property type="match status" value="1"/>
</dbReference>
<evidence type="ECO:0000313" key="2">
    <source>
        <dbReference type="EMBL" id="KAK8988305.1"/>
    </source>
</evidence>
<reference evidence="2 3" key="1">
    <citation type="journal article" date="2024" name="G3 (Bethesda)">
        <title>Genome assembly of Hibiscus sabdariffa L. provides insights into metabolisms of medicinal natural products.</title>
        <authorList>
            <person name="Kim T."/>
        </authorList>
    </citation>
    <scope>NUCLEOTIDE SEQUENCE [LARGE SCALE GENOMIC DNA]</scope>
    <source>
        <strain evidence="2">TK-2024</strain>
        <tissue evidence="2">Old leaves</tissue>
    </source>
</reference>
<organism evidence="2 3">
    <name type="scientific">Hibiscus sabdariffa</name>
    <name type="common">roselle</name>
    <dbReference type="NCBI Taxonomy" id="183260"/>
    <lineage>
        <taxon>Eukaryota</taxon>
        <taxon>Viridiplantae</taxon>
        <taxon>Streptophyta</taxon>
        <taxon>Embryophyta</taxon>
        <taxon>Tracheophyta</taxon>
        <taxon>Spermatophyta</taxon>
        <taxon>Magnoliopsida</taxon>
        <taxon>eudicotyledons</taxon>
        <taxon>Gunneridae</taxon>
        <taxon>Pentapetalae</taxon>
        <taxon>rosids</taxon>
        <taxon>malvids</taxon>
        <taxon>Malvales</taxon>
        <taxon>Malvaceae</taxon>
        <taxon>Malvoideae</taxon>
        <taxon>Hibiscus</taxon>
    </lineage>
</organism>
<gene>
    <name evidence="2" type="ORF">V6N11_065899</name>
</gene>
<dbReference type="PANTHER" id="PTHR47372:SF5">
    <property type="entry name" value="LATE EMBRYOGENESIS ABUNDANT PROTEIN (LEA) FAMILY PROTEIN"/>
    <property type="match status" value="1"/>
</dbReference>
<accession>A0ABR2PJC6</accession>